<dbReference type="SUPFAM" id="SSF46689">
    <property type="entry name" value="Homeodomain-like"/>
    <property type="match status" value="1"/>
</dbReference>
<feature type="DNA-binding region" description="H-T-H motif" evidence="4">
    <location>
        <begin position="25"/>
        <end position="44"/>
    </location>
</feature>
<dbReference type="InterPro" id="IPR001647">
    <property type="entry name" value="HTH_TetR"/>
</dbReference>
<evidence type="ECO:0000313" key="8">
    <source>
        <dbReference type="Proteomes" id="UP001157069"/>
    </source>
</evidence>
<dbReference type="InterPro" id="IPR050109">
    <property type="entry name" value="HTH-type_TetR-like_transc_reg"/>
</dbReference>
<dbReference type="InterPro" id="IPR009057">
    <property type="entry name" value="Homeodomain-like_sf"/>
</dbReference>
<keyword evidence="8" id="KW-1185">Reference proteome</keyword>
<dbReference type="EMBL" id="BSVA01000001">
    <property type="protein sequence ID" value="GMA92600.1"/>
    <property type="molecule type" value="Genomic_DNA"/>
</dbReference>
<proteinExistence type="predicted"/>
<dbReference type="PRINTS" id="PR00455">
    <property type="entry name" value="HTHTETR"/>
</dbReference>
<organism evidence="7 8">
    <name type="scientific">Homoserinibacter gongjuensis</name>
    <dbReference type="NCBI Taxonomy" id="1162968"/>
    <lineage>
        <taxon>Bacteria</taxon>
        <taxon>Bacillati</taxon>
        <taxon>Actinomycetota</taxon>
        <taxon>Actinomycetes</taxon>
        <taxon>Micrococcales</taxon>
        <taxon>Microbacteriaceae</taxon>
        <taxon>Homoserinibacter</taxon>
    </lineage>
</organism>
<gene>
    <name evidence="7" type="ORF">GCM10025869_31290</name>
</gene>
<feature type="domain" description="HTH tetR-type" evidence="6">
    <location>
        <begin position="2"/>
        <end position="62"/>
    </location>
</feature>
<dbReference type="PANTHER" id="PTHR30055">
    <property type="entry name" value="HTH-TYPE TRANSCRIPTIONAL REGULATOR RUTR"/>
    <property type="match status" value="1"/>
</dbReference>
<evidence type="ECO:0000256" key="5">
    <source>
        <dbReference type="SAM" id="MobiDB-lite"/>
    </source>
</evidence>
<dbReference type="Proteomes" id="UP001157069">
    <property type="component" value="Unassembled WGS sequence"/>
</dbReference>
<protein>
    <recommendedName>
        <fullName evidence="6">HTH tetR-type domain-containing protein</fullName>
    </recommendedName>
</protein>
<keyword evidence="3" id="KW-0804">Transcription</keyword>
<dbReference type="Pfam" id="PF00440">
    <property type="entry name" value="TetR_N"/>
    <property type="match status" value="1"/>
</dbReference>
<evidence type="ECO:0000313" key="7">
    <source>
        <dbReference type="EMBL" id="GMA92600.1"/>
    </source>
</evidence>
<evidence type="ECO:0000256" key="2">
    <source>
        <dbReference type="ARBA" id="ARBA00023125"/>
    </source>
</evidence>
<evidence type="ECO:0000256" key="1">
    <source>
        <dbReference type="ARBA" id="ARBA00023015"/>
    </source>
</evidence>
<name>A0ABQ6JZ84_9MICO</name>
<evidence type="ECO:0000259" key="6">
    <source>
        <dbReference type="PROSITE" id="PS50977"/>
    </source>
</evidence>
<reference evidence="8" key="1">
    <citation type="journal article" date="2019" name="Int. J. Syst. Evol. Microbiol.">
        <title>The Global Catalogue of Microorganisms (GCM) 10K type strain sequencing project: providing services to taxonomists for standard genome sequencing and annotation.</title>
        <authorList>
            <consortium name="The Broad Institute Genomics Platform"/>
            <consortium name="The Broad Institute Genome Sequencing Center for Infectious Disease"/>
            <person name="Wu L."/>
            <person name="Ma J."/>
        </authorList>
    </citation>
    <scope>NUCLEOTIDE SEQUENCE [LARGE SCALE GENOMIC DNA]</scope>
    <source>
        <strain evidence="8">NBRC 108755</strain>
    </source>
</reference>
<evidence type="ECO:0000256" key="4">
    <source>
        <dbReference type="PROSITE-ProRule" id="PRU00335"/>
    </source>
</evidence>
<dbReference type="Gene3D" id="1.10.357.10">
    <property type="entry name" value="Tetracycline Repressor, domain 2"/>
    <property type="match status" value="1"/>
</dbReference>
<sequence length="97" mass="10876">MRHDRESVVDAALRILDEWGLSELTMRRLGAALEVQPSALYHHFENKQTLLAAVADRIQETARPVPSPNSAGTRRHWPRRSTCATRCSPTVTAPRSC</sequence>
<keyword evidence="2 4" id="KW-0238">DNA-binding</keyword>
<accession>A0ABQ6JZ84</accession>
<keyword evidence="1" id="KW-0805">Transcription regulation</keyword>
<evidence type="ECO:0000256" key="3">
    <source>
        <dbReference type="ARBA" id="ARBA00023163"/>
    </source>
</evidence>
<comment type="caution">
    <text evidence="7">The sequence shown here is derived from an EMBL/GenBank/DDBJ whole genome shotgun (WGS) entry which is preliminary data.</text>
</comment>
<dbReference type="PANTHER" id="PTHR30055:SF151">
    <property type="entry name" value="TRANSCRIPTIONAL REGULATORY PROTEIN"/>
    <property type="match status" value="1"/>
</dbReference>
<dbReference type="PROSITE" id="PS50977">
    <property type="entry name" value="HTH_TETR_2"/>
    <property type="match status" value="1"/>
</dbReference>
<feature type="region of interest" description="Disordered" evidence="5">
    <location>
        <begin position="61"/>
        <end position="80"/>
    </location>
</feature>